<comment type="caution">
    <text evidence="1">The sequence shown here is derived from an EMBL/GenBank/DDBJ whole genome shotgun (WGS) entry which is preliminary data.</text>
</comment>
<accession>X1HU29</accession>
<organism evidence="1">
    <name type="scientific">marine sediment metagenome</name>
    <dbReference type="NCBI Taxonomy" id="412755"/>
    <lineage>
        <taxon>unclassified sequences</taxon>
        <taxon>metagenomes</taxon>
        <taxon>ecological metagenomes</taxon>
    </lineage>
</organism>
<evidence type="ECO:0000313" key="1">
    <source>
        <dbReference type="EMBL" id="GAH60555.1"/>
    </source>
</evidence>
<sequence length="49" mass="5930">MKFVNEEESRDWLARNAPQVLEKKLELRKETQYWTMAVAQVHIQFLPVK</sequence>
<proteinExistence type="predicted"/>
<reference evidence="1" key="1">
    <citation type="journal article" date="2014" name="Front. Microbiol.">
        <title>High frequency of phylogenetically diverse reductive dehalogenase-homologous genes in deep subseafloor sedimentary metagenomes.</title>
        <authorList>
            <person name="Kawai M."/>
            <person name="Futagami T."/>
            <person name="Toyoda A."/>
            <person name="Takaki Y."/>
            <person name="Nishi S."/>
            <person name="Hori S."/>
            <person name="Arai W."/>
            <person name="Tsubouchi T."/>
            <person name="Morono Y."/>
            <person name="Uchiyama I."/>
            <person name="Ito T."/>
            <person name="Fujiyama A."/>
            <person name="Inagaki F."/>
            <person name="Takami H."/>
        </authorList>
    </citation>
    <scope>NUCLEOTIDE SEQUENCE</scope>
    <source>
        <strain evidence="1">Expedition CK06-06</strain>
    </source>
</reference>
<name>X1HU29_9ZZZZ</name>
<dbReference type="AlphaFoldDB" id="X1HU29"/>
<gene>
    <name evidence="1" type="ORF">S03H2_31075</name>
</gene>
<dbReference type="EMBL" id="BARU01018824">
    <property type="protein sequence ID" value="GAH60555.1"/>
    <property type="molecule type" value="Genomic_DNA"/>
</dbReference>
<protein>
    <submittedName>
        <fullName evidence="1">Uncharacterized protein</fullName>
    </submittedName>
</protein>